<dbReference type="SMART" id="SM00020">
    <property type="entry name" value="Tryp_SPc"/>
    <property type="match status" value="1"/>
</dbReference>
<evidence type="ECO:0000256" key="4">
    <source>
        <dbReference type="SAM" id="SignalP"/>
    </source>
</evidence>
<name>A0A543NJN0_9ACTN</name>
<accession>A0A543NJN0</accession>
<dbReference type="InterPro" id="IPR013517">
    <property type="entry name" value="FG-GAP"/>
</dbReference>
<sequence length="725" mass="72679">MRNLRYSGRIAGFAASLLAASVLSTGSAAAVTGPAADADALNFTAHIDVGEGKQACSGALVDPEWLVTAASCFADNPAESLEVPAGAPAEHTTATIGRTDLTTDAGQVRQVVELVPREDNSDVVLARLARRMTGITPVPLADAAPGAGQELTAAGYGRTSDEWAPVKLHTGVFTTNGVSDGEVDLTGGDNAAICPGDAGAPLVRDTADGWRLAGVASRSGQAGCFGVDSTDRTAVATRADSLAGWVDSTVRASRVVDFDCDSRADTVIGDPDAEIGGDASAGAAHVTYGGGGTAMVHQDLASVPGGSETNDRFGDELDTLDYNNDGCTDLVVGIGDEDIGNTSNAGMVSVVFGSRDGLGRGRDSLNFEQGKGNGALARTSSEAGDRFGAALAAGNTPAGDPYIVVGKPGEDIGSTKDAGASVYIRGGTSHEIHQDTSGVPGGVEADDRFGAAVASDGVHFAVGIPGEGLNGNDEAGGVPLFSHSTDSDGRPTPLAWLGQDREMIPGSPEEGDHYGAALSMARYKPEASAAATTSVLTVGVPHEDLGSTTDAGGANTVTISASGEVSLRSVINQDVDGVAGGAEQGDEFGAEVAVANRTPNTVPGGDDLLVLAGSPGEDLDGAADAGAVQVFDHATAPGDGDRFVRAGKYGIPGEPGADQRLGQTISATPAELYLGMPDGPAARGSVYRLPWSQLTSGEGAAADVLKPGSDGISATGAHRFGAAIR</sequence>
<dbReference type="GO" id="GO:0004252">
    <property type="term" value="F:serine-type endopeptidase activity"/>
    <property type="evidence" value="ECO:0007669"/>
    <property type="project" value="InterPro"/>
</dbReference>
<evidence type="ECO:0000256" key="3">
    <source>
        <dbReference type="ARBA" id="ARBA00023180"/>
    </source>
</evidence>
<dbReference type="Gene3D" id="2.40.10.10">
    <property type="entry name" value="Trypsin-like serine proteases"/>
    <property type="match status" value="1"/>
</dbReference>
<proteinExistence type="predicted"/>
<dbReference type="Proteomes" id="UP000317422">
    <property type="component" value="Unassembled WGS sequence"/>
</dbReference>
<gene>
    <name evidence="6" type="ORF">FHX37_1997</name>
</gene>
<dbReference type="InterPro" id="IPR043504">
    <property type="entry name" value="Peptidase_S1_PA_chymotrypsin"/>
</dbReference>
<keyword evidence="7" id="KW-1185">Reference proteome</keyword>
<dbReference type="InterPro" id="IPR001254">
    <property type="entry name" value="Trypsin_dom"/>
</dbReference>
<dbReference type="Gene3D" id="2.130.10.130">
    <property type="entry name" value="Integrin alpha, N-terminal"/>
    <property type="match status" value="2"/>
</dbReference>
<feature type="signal peptide" evidence="4">
    <location>
        <begin position="1"/>
        <end position="30"/>
    </location>
</feature>
<dbReference type="Pfam" id="PF00089">
    <property type="entry name" value="Trypsin"/>
    <property type="match status" value="1"/>
</dbReference>
<keyword evidence="3" id="KW-0325">Glycoprotein</keyword>
<comment type="caution">
    <text evidence="6">The sequence shown here is derived from an EMBL/GenBank/DDBJ whole genome shotgun (WGS) entry which is preliminary data.</text>
</comment>
<keyword evidence="2" id="KW-0677">Repeat</keyword>
<dbReference type="SUPFAM" id="SSF50494">
    <property type="entry name" value="Trypsin-like serine proteases"/>
    <property type="match status" value="1"/>
</dbReference>
<dbReference type="Pfam" id="PF01839">
    <property type="entry name" value="FG-GAP"/>
    <property type="match status" value="1"/>
</dbReference>
<dbReference type="InterPro" id="IPR013519">
    <property type="entry name" value="Int_alpha_beta-p"/>
</dbReference>
<dbReference type="PANTHER" id="PTHR36220">
    <property type="entry name" value="UNNAMED PRODUCT"/>
    <property type="match status" value="1"/>
</dbReference>
<organism evidence="6 7">
    <name type="scientific">Haloactinospora alba</name>
    <dbReference type="NCBI Taxonomy" id="405555"/>
    <lineage>
        <taxon>Bacteria</taxon>
        <taxon>Bacillati</taxon>
        <taxon>Actinomycetota</taxon>
        <taxon>Actinomycetes</taxon>
        <taxon>Streptosporangiales</taxon>
        <taxon>Nocardiopsidaceae</taxon>
        <taxon>Haloactinospora</taxon>
    </lineage>
</organism>
<dbReference type="GO" id="GO:0006508">
    <property type="term" value="P:proteolysis"/>
    <property type="evidence" value="ECO:0007669"/>
    <property type="project" value="InterPro"/>
</dbReference>
<dbReference type="PROSITE" id="PS50240">
    <property type="entry name" value="TRYPSIN_DOM"/>
    <property type="match status" value="1"/>
</dbReference>
<evidence type="ECO:0000313" key="7">
    <source>
        <dbReference type="Proteomes" id="UP000317422"/>
    </source>
</evidence>
<dbReference type="OrthoDB" id="4330330at2"/>
<feature type="domain" description="Peptidase S1" evidence="5">
    <location>
        <begin position="30"/>
        <end position="251"/>
    </location>
</feature>
<dbReference type="InterPro" id="IPR028994">
    <property type="entry name" value="Integrin_alpha_N"/>
</dbReference>
<dbReference type="RefSeq" id="WP_141923628.1">
    <property type="nucleotide sequence ID" value="NZ_VFQC01000001.1"/>
</dbReference>
<evidence type="ECO:0000313" key="6">
    <source>
        <dbReference type="EMBL" id="TQN32071.1"/>
    </source>
</evidence>
<evidence type="ECO:0000256" key="1">
    <source>
        <dbReference type="ARBA" id="ARBA00022729"/>
    </source>
</evidence>
<dbReference type="InterPro" id="IPR009003">
    <property type="entry name" value="Peptidase_S1_PA"/>
</dbReference>
<dbReference type="SMART" id="SM00191">
    <property type="entry name" value="Int_alpha"/>
    <property type="match status" value="3"/>
</dbReference>
<evidence type="ECO:0000256" key="2">
    <source>
        <dbReference type="ARBA" id="ARBA00022737"/>
    </source>
</evidence>
<evidence type="ECO:0000259" key="5">
    <source>
        <dbReference type="PROSITE" id="PS50240"/>
    </source>
</evidence>
<protein>
    <submittedName>
        <fullName evidence="6">Trypsin</fullName>
    </submittedName>
</protein>
<dbReference type="AlphaFoldDB" id="A0A543NJN0"/>
<reference evidence="6 7" key="1">
    <citation type="submission" date="2019-06" db="EMBL/GenBank/DDBJ databases">
        <title>Sequencing the genomes of 1000 actinobacteria strains.</title>
        <authorList>
            <person name="Klenk H.-P."/>
        </authorList>
    </citation>
    <scope>NUCLEOTIDE SEQUENCE [LARGE SCALE GENOMIC DNA]</scope>
    <source>
        <strain evidence="6 7">DSM 45015</strain>
    </source>
</reference>
<dbReference type="InterPro" id="IPR001314">
    <property type="entry name" value="Peptidase_S1A"/>
</dbReference>
<dbReference type="PRINTS" id="PR00722">
    <property type="entry name" value="CHYMOTRYPSIN"/>
</dbReference>
<dbReference type="PANTHER" id="PTHR36220:SF1">
    <property type="entry name" value="GAMMA TUBULIN COMPLEX COMPONENT C-TERMINAL DOMAIN-CONTAINING PROTEIN"/>
    <property type="match status" value="1"/>
</dbReference>
<dbReference type="EMBL" id="VFQC01000001">
    <property type="protein sequence ID" value="TQN32071.1"/>
    <property type="molecule type" value="Genomic_DNA"/>
</dbReference>
<dbReference type="SUPFAM" id="SSF69318">
    <property type="entry name" value="Integrin alpha N-terminal domain"/>
    <property type="match status" value="1"/>
</dbReference>
<feature type="chain" id="PRO_5022154458" evidence="4">
    <location>
        <begin position="31"/>
        <end position="725"/>
    </location>
</feature>
<keyword evidence="1 4" id="KW-0732">Signal</keyword>